<sequence length="150" mass="16125">MKILVLLFGFFVFQSANADVHPLMVTPNDEVGQQDSEAVVNEVSADSPEIIKLRINNELWYILLLSSLCIASLIIVLTFIRMNSGPCTSRDIVNASGLILIIFGTIILVLVVNTSEQLTAAIGILGAIAGYLFRSVQGGGSAESNEEVKD</sequence>
<evidence type="ECO:0000256" key="1">
    <source>
        <dbReference type="SAM" id="Phobius"/>
    </source>
</evidence>
<gene>
    <name evidence="2" type="ORF">MNBD_GAMMA09-1461</name>
</gene>
<dbReference type="AlphaFoldDB" id="A0A3B0XSG6"/>
<name>A0A3B0XSG6_9ZZZZ</name>
<evidence type="ECO:0000313" key="2">
    <source>
        <dbReference type="EMBL" id="VAW67003.1"/>
    </source>
</evidence>
<dbReference type="EMBL" id="UOFI01000089">
    <property type="protein sequence ID" value="VAW67003.1"/>
    <property type="molecule type" value="Genomic_DNA"/>
</dbReference>
<feature type="transmembrane region" description="Helical" evidence="1">
    <location>
        <begin position="92"/>
        <end position="112"/>
    </location>
</feature>
<proteinExistence type="predicted"/>
<organism evidence="2">
    <name type="scientific">hydrothermal vent metagenome</name>
    <dbReference type="NCBI Taxonomy" id="652676"/>
    <lineage>
        <taxon>unclassified sequences</taxon>
        <taxon>metagenomes</taxon>
        <taxon>ecological metagenomes</taxon>
    </lineage>
</organism>
<keyword evidence="1" id="KW-0812">Transmembrane</keyword>
<protein>
    <submittedName>
        <fullName evidence="2">Uncharacterized protein</fullName>
    </submittedName>
</protein>
<keyword evidence="1" id="KW-1133">Transmembrane helix</keyword>
<accession>A0A3B0XSG6</accession>
<keyword evidence="1" id="KW-0472">Membrane</keyword>
<reference evidence="2" key="1">
    <citation type="submission" date="2018-06" db="EMBL/GenBank/DDBJ databases">
        <authorList>
            <person name="Zhirakovskaya E."/>
        </authorList>
    </citation>
    <scope>NUCLEOTIDE SEQUENCE</scope>
</reference>
<feature type="transmembrane region" description="Helical" evidence="1">
    <location>
        <begin position="59"/>
        <end position="80"/>
    </location>
</feature>
<feature type="transmembrane region" description="Helical" evidence="1">
    <location>
        <begin position="118"/>
        <end position="136"/>
    </location>
</feature>